<evidence type="ECO:0000256" key="1">
    <source>
        <dbReference type="SAM" id="SignalP"/>
    </source>
</evidence>
<dbReference type="Proteomes" id="UP000244925">
    <property type="component" value="Unassembled WGS sequence"/>
</dbReference>
<accession>A0A2V1J2F4</accession>
<name>A0A2V1J2F4_9BACT</name>
<protein>
    <submittedName>
        <fullName evidence="2">Uncharacterized protein</fullName>
    </submittedName>
</protein>
<organism evidence="2 3">
    <name type="scientific">Paramuribaculum intestinale</name>
    <dbReference type="NCBI Taxonomy" id="2094151"/>
    <lineage>
        <taxon>Bacteria</taxon>
        <taxon>Pseudomonadati</taxon>
        <taxon>Bacteroidota</taxon>
        <taxon>Bacteroidia</taxon>
        <taxon>Bacteroidales</taxon>
        <taxon>Muribaculaceae</taxon>
        <taxon>Paramuribaculum</taxon>
    </lineage>
</organism>
<dbReference type="AlphaFoldDB" id="A0A2V1J2F4"/>
<evidence type="ECO:0000313" key="3">
    <source>
        <dbReference type="Proteomes" id="UP000244925"/>
    </source>
</evidence>
<evidence type="ECO:0000313" key="2">
    <source>
        <dbReference type="EMBL" id="PWB09429.1"/>
    </source>
</evidence>
<feature type="signal peptide" evidence="1">
    <location>
        <begin position="1"/>
        <end position="21"/>
    </location>
</feature>
<reference evidence="3" key="1">
    <citation type="submission" date="2018-02" db="EMBL/GenBank/DDBJ databases">
        <authorList>
            <person name="Clavel T."/>
            <person name="Strowig T."/>
        </authorList>
    </citation>
    <scope>NUCLEOTIDE SEQUENCE [LARGE SCALE GENOMIC DNA]</scope>
    <source>
        <strain evidence="3">DSM 100764</strain>
    </source>
</reference>
<proteinExistence type="predicted"/>
<dbReference type="EMBL" id="PUBV01000002">
    <property type="protein sequence ID" value="PWB09429.1"/>
    <property type="molecule type" value="Genomic_DNA"/>
</dbReference>
<dbReference type="RefSeq" id="WP_107035050.1">
    <property type="nucleotide sequence ID" value="NZ_PUBV01000002.1"/>
</dbReference>
<keyword evidence="1" id="KW-0732">Signal</keyword>
<dbReference type="PROSITE" id="PS51257">
    <property type="entry name" value="PROKAR_LIPOPROTEIN"/>
    <property type="match status" value="1"/>
</dbReference>
<comment type="caution">
    <text evidence="2">The sequence shown here is derived from an EMBL/GenBank/DDBJ whole genome shotgun (WGS) entry which is preliminary data.</text>
</comment>
<sequence length="612" mass="66854">MKFNKILALPALALTMWGLGACTDEVKYDPAEQLSTPQVYFPTTTPSAVDIEENQTSVTVNVERVNTSGAITVPVTATATVGGEATDIFTVSSVAAFADGSATAPISIDFDFSKIQQETKYTISLAIEGADLTPYGKSQQTITLQYAPWTAWTKAGEAVYTCSAFGFTESQPVMTRTSLVNPDLQEFKFAAGTLFPKEILVQLNKKTNIVTVPRQATGAKNGEYEVQICDLYTFTTQVAGRLDSTPYEKTSRFDQATGLMTINMAYFWDKGAGQLGWTGPDGFDYMQLPGYPDYEMMVSNDGSFVSEDSKEYAILNVVKGADVANYAFRIYPGALGNADIAQKVADIKAAIAADTESLYSAGRSFEIQMTTTGYYTVVILPVNAAGEAQTEYVYTFRYEMQTVDWNAGWKTVTKVVDDQEVPVQALYSDAFFAGLITRQPMQWFVTVQESIKYPGYYRIVKPYATELDEDGTTVGDYYGYPCDRGHFYVYIDATDPDNVVVEPSSISMGFAVGSAKSGKLVDGTKFVFPAQSVGIYNGVDPATGEYLWRCAWNEECAILDLDPKADDEEEASVSSVKVPYAVSAKPAAKVADHGMPVKVRKPMSKTYTVKAL</sequence>
<feature type="chain" id="PRO_5015857839" evidence="1">
    <location>
        <begin position="22"/>
        <end position="612"/>
    </location>
</feature>
<keyword evidence="3" id="KW-1185">Reference proteome</keyword>
<gene>
    <name evidence="2" type="ORF">C5O25_01990</name>
</gene>